<feature type="compositionally biased region" description="Polar residues" evidence="1">
    <location>
        <begin position="95"/>
        <end position="120"/>
    </location>
</feature>
<evidence type="ECO:0000313" key="3">
    <source>
        <dbReference type="Proteomes" id="UP000239560"/>
    </source>
</evidence>
<protein>
    <submittedName>
        <fullName evidence="2">Uncharacterized protein</fullName>
    </submittedName>
</protein>
<gene>
    <name evidence="2" type="ORF">AAT19DRAFT_10050</name>
</gene>
<feature type="region of interest" description="Disordered" evidence="1">
    <location>
        <begin position="1"/>
        <end position="30"/>
    </location>
</feature>
<dbReference type="Proteomes" id="UP000239560">
    <property type="component" value="Unassembled WGS sequence"/>
</dbReference>
<feature type="region of interest" description="Disordered" evidence="1">
    <location>
        <begin position="88"/>
        <end position="120"/>
    </location>
</feature>
<dbReference type="AlphaFoldDB" id="A0A2T0A1R6"/>
<evidence type="ECO:0000313" key="2">
    <source>
        <dbReference type="EMBL" id="PRQ71935.1"/>
    </source>
</evidence>
<name>A0A2T0A1R6_RHOTO</name>
<feature type="compositionally biased region" description="Basic residues" evidence="1">
    <location>
        <begin position="1"/>
        <end position="11"/>
    </location>
</feature>
<dbReference type="EMBL" id="LCTV02000011">
    <property type="protein sequence ID" value="PRQ71935.1"/>
    <property type="molecule type" value="Genomic_DNA"/>
</dbReference>
<evidence type="ECO:0000256" key="1">
    <source>
        <dbReference type="SAM" id="MobiDB-lite"/>
    </source>
</evidence>
<organism evidence="2 3">
    <name type="scientific">Rhodotorula toruloides</name>
    <name type="common">Yeast</name>
    <name type="synonym">Rhodosporidium toruloides</name>
    <dbReference type="NCBI Taxonomy" id="5286"/>
    <lineage>
        <taxon>Eukaryota</taxon>
        <taxon>Fungi</taxon>
        <taxon>Dikarya</taxon>
        <taxon>Basidiomycota</taxon>
        <taxon>Pucciniomycotina</taxon>
        <taxon>Microbotryomycetes</taxon>
        <taxon>Sporidiobolales</taxon>
        <taxon>Sporidiobolaceae</taxon>
        <taxon>Rhodotorula</taxon>
    </lineage>
</organism>
<feature type="compositionally biased region" description="Basic and acidic residues" evidence="1">
    <location>
        <begin position="12"/>
        <end position="30"/>
    </location>
</feature>
<proteinExistence type="predicted"/>
<sequence>MKSERRRGRRREMRDLRRGEGGECQPDVRDMQQSGRCAAIQHSEELVKGWGATVSLDDKVPRTPSRELAWAPITSFASCRALWLPFQRARPRRPNQPSTRPAIRRNTTQSGSPSTVIASF</sequence>
<accession>A0A2T0A1R6</accession>
<comment type="caution">
    <text evidence="2">The sequence shown here is derived from an EMBL/GenBank/DDBJ whole genome shotgun (WGS) entry which is preliminary data.</text>
</comment>
<reference evidence="2 3" key="1">
    <citation type="journal article" date="2018" name="Elife">
        <title>Functional genomics of lipid metabolism in the oleaginous yeast Rhodosporidium toruloides.</title>
        <authorList>
            <person name="Coradetti S.T."/>
            <person name="Pinel D."/>
            <person name="Geiselman G."/>
            <person name="Ito M."/>
            <person name="Mondo S."/>
            <person name="Reilly M.C."/>
            <person name="Cheng Y.F."/>
            <person name="Bauer S."/>
            <person name="Grigoriev I."/>
            <person name="Gladden J.M."/>
            <person name="Simmons B.A."/>
            <person name="Brem R."/>
            <person name="Arkin A.P."/>
            <person name="Skerker J.M."/>
        </authorList>
    </citation>
    <scope>NUCLEOTIDE SEQUENCE [LARGE SCALE GENOMIC DNA]</scope>
    <source>
        <strain evidence="2 3">NBRC 0880</strain>
    </source>
</reference>